<dbReference type="GeneID" id="28901654"/>
<dbReference type="AlphaFoldDB" id="A0A165A8C9"/>
<organism evidence="2 3">
    <name type="scientific">Xylona heveae (strain CBS 132557 / TC161)</name>
    <dbReference type="NCBI Taxonomy" id="1328760"/>
    <lineage>
        <taxon>Eukaryota</taxon>
        <taxon>Fungi</taxon>
        <taxon>Dikarya</taxon>
        <taxon>Ascomycota</taxon>
        <taxon>Pezizomycotina</taxon>
        <taxon>Xylonomycetes</taxon>
        <taxon>Xylonales</taxon>
        <taxon>Xylonaceae</taxon>
        <taxon>Xylona</taxon>
    </lineage>
</organism>
<dbReference type="RefSeq" id="XP_018185646.1">
    <property type="nucleotide sequence ID" value="XM_018336517.1"/>
</dbReference>
<name>A0A165A8C9_XYLHT</name>
<dbReference type="OrthoDB" id="3872446at2759"/>
<accession>A0A165A8C9</accession>
<dbReference type="InParanoid" id="A0A165A8C9"/>
<evidence type="ECO:0000256" key="1">
    <source>
        <dbReference type="SAM" id="MobiDB-lite"/>
    </source>
</evidence>
<reference evidence="2 3" key="1">
    <citation type="journal article" date="2016" name="Fungal Biol.">
        <title>The genome of Xylona heveae provides a window into fungal endophytism.</title>
        <authorList>
            <person name="Gazis R."/>
            <person name="Kuo A."/>
            <person name="Riley R."/>
            <person name="LaButti K."/>
            <person name="Lipzen A."/>
            <person name="Lin J."/>
            <person name="Amirebrahimi M."/>
            <person name="Hesse C.N."/>
            <person name="Spatafora J.W."/>
            <person name="Henrissat B."/>
            <person name="Hainaut M."/>
            <person name="Grigoriev I.V."/>
            <person name="Hibbett D.S."/>
        </authorList>
    </citation>
    <scope>NUCLEOTIDE SEQUENCE [LARGE SCALE GENOMIC DNA]</scope>
    <source>
        <strain evidence="2 3">TC161</strain>
    </source>
</reference>
<gene>
    <name evidence="2" type="ORF">L228DRAFT_35427</name>
</gene>
<dbReference type="Proteomes" id="UP000076632">
    <property type="component" value="Unassembled WGS sequence"/>
</dbReference>
<keyword evidence="3" id="KW-1185">Reference proteome</keyword>
<sequence length="108" mass="11558">MTEPEDLDEDLFADLYDGEDVPSKPTQQAPRPIEPEPELPSTGPLPVNLAHESKQEPVQPEQFGRPDDSEPSHSGQFEGSGELGQAEASRAPAAEHPPSHGPGIKEDG</sequence>
<dbReference type="OMA" id="RKESHIC"/>
<evidence type="ECO:0000313" key="2">
    <source>
        <dbReference type="EMBL" id="KZF20091.1"/>
    </source>
</evidence>
<feature type="region of interest" description="Disordered" evidence="1">
    <location>
        <begin position="1"/>
        <end position="108"/>
    </location>
</feature>
<evidence type="ECO:0000313" key="3">
    <source>
        <dbReference type="Proteomes" id="UP000076632"/>
    </source>
</evidence>
<feature type="compositionally biased region" description="Acidic residues" evidence="1">
    <location>
        <begin position="1"/>
        <end position="20"/>
    </location>
</feature>
<proteinExistence type="predicted"/>
<dbReference type="EMBL" id="KV407464">
    <property type="protein sequence ID" value="KZF20091.1"/>
    <property type="molecule type" value="Genomic_DNA"/>
</dbReference>
<protein>
    <submittedName>
        <fullName evidence="2">Uncharacterized protein</fullName>
    </submittedName>
</protein>